<evidence type="ECO:0000313" key="2">
    <source>
        <dbReference type="EMBL" id="KAG2588671.1"/>
    </source>
</evidence>
<dbReference type="Proteomes" id="UP000823388">
    <property type="component" value="Chromosome 5N"/>
</dbReference>
<feature type="region of interest" description="Disordered" evidence="1">
    <location>
        <begin position="1"/>
        <end position="134"/>
    </location>
</feature>
<dbReference type="EMBL" id="CM029046">
    <property type="protein sequence ID" value="KAG2588671.1"/>
    <property type="molecule type" value="Genomic_DNA"/>
</dbReference>
<comment type="caution">
    <text evidence="2">The sequence shown here is derived from an EMBL/GenBank/DDBJ whole genome shotgun (WGS) entry which is preliminary data.</text>
</comment>
<sequence length="146" mass="15988">MYAAGPRSAFSPVQKVADSTPPAYASRRPCVSLVENNSTAGRPPQKTPHVTLTAPPASARRATDRRRSPTHMRRAAIGHKPPVPPLRPPRPDNKKPPLPSHRPLLLLPSSDPPEEERAYPGRHAASPVHTTRSPALLCCMRRCQQQ</sequence>
<name>A0A8T0RQM7_PANVG</name>
<organism evidence="2 3">
    <name type="scientific">Panicum virgatum</name>
    <name type="common">Blackwell switchgrass</name>
    <dbReference type="NCBI Taxonomy" id="38727"/>
    <lineage>
        <taxon>Eukaryota</taxon>
        <taxon>Viridiplantae</taxon>
        <taxon>Streptophyta</taxon>
        <taxon>Embryophyta</taxon>
        <taxon>Tracheophyta</taxon>
        <taxon>Spermatophyta</taxon>
        <taxon>Magnoliopsida</taxon>
        <taxon>Liliopsida</taxon>
        <taxon>Poales</taxon>
        <taxon>Poaceae</taxon>
        <taxon>PACMAD clade</taxon>
        <taxon>Panicoideae</taxon>
        <taxon>Panicodae</taxon>
        <taxon>Paniceae</taxon>
        <taxon>Panicinae</taxon>
        <taxon>Panicum</taxon>
        <taxon>Panicum sect. Hiantes</taxon>
    </lineage>
</organism>
<reference evidence="2" key="1">
    <citation type="submission" date="2020-05" db="EMBL/GenBank/DDBJ databases">
        <title>WGS assembly of Panicum virgatum.</title>
        <authorList>
            <person name="Lovell J.T."/>
            <person name="Jenkins J."/>
            <person name="Shu S."/>
            <person name="Juenger T.E."/>
            <person name="Schmutz J."/>
        </authorList>
    </citation>
    <scope>NUCLEOTIDE SEQUENCE</scope>
    <source>
        <strain evidence="2">AP13</strain>
    </source>
</reference>
<gene>
    <name evidence="2" type="ORF">PVAP13_5NG228500</name>
</gene>
<evidence type="ECO:0000256" key="1">
    <source>
        <dbReference type="SAM" id="MobiDB-lite"/>
    </source>
</evidence>
<protein>
    <submittedName>
        <fullName evidence="2">Uncharacterized protein</fullName>
    </submittedName>
</protein>
<dbReference type="AlphaFoldDB" id="A0A8T0RQM7"/>
<proteinExistence type="predicted"/>
<accession>A0A8T0RQM7</accession>
<evidence type="ECO:0000313" key="3">
    <source>
        <dbReference type="Proteomes" id="UP000823388"/>
    </source>
</evidence>
<keyword evidence="3" id="KW-1185">Reference proteome</keyword>
<feature type="compositionally biased region" description="Basic residues" evidence="1">
    <location>
        <begin position="68"/>
        <end position="77"/>
    </location>
</feature>